<feature type="binding site" evidence="11">
    <location>
        <begin position="327"/>
        <end position="329"/>
    </location>
    <ligand>
        <name>FMN</name>
        <dbReference type="ChEBI" id="CHEBI:58210"/>
    </ligand>
</feature>
<keyword evidence="9 11" id="KW-0413">Isomerase</keyword>
<dbReference type="GO" id="GO:0000287">
    <property type="term" value="F:magnesium ion binding"/>
    <property type="evidence" value="ECO:0007669"/>
    <property type="project" value="UniProtKB-UniRule"/>
</dbReference>
<dbReference type="EC" id="5.3.3.2" evidence="11"/>
<feature type="binding site" evidence="11">
    <location>
        <position position="89"/>
    </location>
    <ligand>
        <name>FMN</name>
        <dbReference type="ChEBI" id="CHEBI:58210"/>
    </ligand>
</feature>
<dbReference type="SUPFAM" id="SSF51395">
    <property type="entry name" value="FMN-linked oxidoreductases"/>
    <property type="match status" value="1"/>
</dbReference>
<comment type="cofactor">
    <cofactor evidence="1 11">
        <name>FMN</name>
        <dbReference type="ChEBI" id="CHEBI:58210"/>
    </cofactor>
</comment>
<comment type="catalytic activity">
    <reaction evidence="11">
        <text>isopentenyl diphosphate = dimethylallyl diphosphate</text>
        <dbReference type="Rhea" id="RHEA:23284"/>
        <dbReference type="ChEBI" id="CHEBI:57623"/>
        <dbReference type="ChEBI" id="CHEBI:128769"/>
        <dbReference type="EC" id="5.3.3.2"/>
    </reaction>
</comment>
<dbReference type="EMBL" id="VENP01000057">
    <property type="protein sequence ID" value="TNU73211.1"/>
    <property type="molecule type" value="Genomic_DNA"/>
</dbReference>
<dbReference type="InterPro" id="IPR013785">
    <property type="entry name" value="Aldolase_TIM"/>
</dbReference>
<comment type="function">
    <text evidence="11">Involved in the biosynthesis of isoprenoids. Catalyzes the 1,3-allylic rearrangement of the homoallylic substrate isopentenyl (IPP) to its allylic isomer, dimethylallyl diphosphate (DMAPP).</text>
</comment>
<reference evidence="14 15" key="1">
    <citation type="submission" date="2019-06" db="EMBL/GenBank/DDBJ databases">
        <title>Draft genome sequence of Miniimonas arenae KCTC 19750T isolated from sea sand.</title>
        <authorList>
            <person name="Park S.-J."/>
        </authorList>
    </citation>
    <scope>NUCLEOTIDE SEQUENCE [LARGE SCALE GENOMIC DNA]</scope>
    <source>
        <strain evidence="14 15">KCTC 19750</strain>
    </source>
</reference>
<dbReference type="GO" id="GO:0010181">
    <property type="term" value="F:FMN binding"/>
    <property type="evidence" value="ECO:0007669"/>
    <property type="project" value="UniProtKB-UniRule"/>
</dbReference>
<comment type="similarity">
    <text evidence="11">Belongs to the IPP isomerase type 2 family.</text>
</comment>
<evidence type="ECO:0000256" key="6">
    <source>
        <dbReference type="ARBA" id="ARBA00022842"/>
    </source>
</evidence>
<organism evidence="14 15">
    <name type="scientific">Miniimonas arenae</name>
    <dbReference type="NCBI Taxonomy" id="676201"/>
    <lineage>
        <taxon>Bacteria</taxon>
        <taxon>Bacillati</taxon>
        <taxon>Actinomycetota</taxon>
        <taxon>Actinomycetes</taxon>
        <taxon>Micrococcales</taxon>
        <taxon>Beutenbergiaceae</taxon>
        <taxon>Miniimonas</taxon>
    </lineage>
</organism>
<comment type="cofactor">
    <cofactor evidence="11">
        <name>NADPH</name>
        <dbReference type="ChEBI" id="CHEBI:57783"/>
    </cofactor>
</comment>
<name>A0A5C5B929_9MICO</name>
<feature type="binding site" evidence="11">
    <location>
        <position position="120"/>
    </location>
    <ligand>
        <name>FMN</name>
        <dbReference type="ChEBI" id="CHEBI:58210"/>
    </ligand>
</feature>
<keyword evidence="2 11" id="KW-0963">Cytoplasm</keyword>
<comment type="caution">
    <text evidence="11">Lacks conserved residue(s) required for the propagation of feature annotation.</text>
</comment>
<evidence type="ECO:0000256" key="12">
    <source>
        <dbReference type="SAM" id="MobiDB-lite"/>
    </source>
</evidence>
<dbReference type="Pfam" id="PF01070">
    <property type="entry name" value="FMN_dh"/>
    <property type="match status" value="1"/>
</dbReference>
<dbReference type="RefSeq" id="WP_139987446.1">
    <property type="nucleotide sequence ID" value="NZ_VENP01000057.1"/>
</dbReference>
<evidence type="ECO:0000256" key="2">
    <source>
        <dbReference type="ARBA" id="ARBA00022490"/>
    </source>
</evidence>
<keyword evidence="6 11" id="KW-0460">Magnesium</keyword>
<feature type="binding site" evidence="11">
    <location>
        <begin position="90"/>
        <end position="92"/>
    </location>
    <ligand>
        <name>FMN</name>
        <dbReference type="ChEBI" id="CHEBI:58210"/>
    </ligand>
</feature>
<dbReference type="InterPro" id="IPR000262">
    <property type="entry name" value="FMN-dep_DH"/>
</dbReference>
<dbReference type="PANTHER" id="PTHR43665">
    <property type="entry name" value="ISOPENTENYL-DIPHOSPHATE DELTA-ISOMERASE"/>
    <property type="match status" value="1"/>
</dbReference>
<keyword evidence="8 11" id="KW-0414">Isoprene biosynthesis</keyword>
<keyword evidence="15" id="KW-1185">Reference proteome</keyword>
<feature type="binding site" evidence="11">
    <location>
        <position position="180"/>
    </location>
    <ligand>
        <name>Mg(2+)</name>
        <dbReference type="ChEBI" id="CHEBI:18420"/>
    </ligand>
</feature>
<evidence type="ECO:0000256" key="1">
    <source>
        <dbReference type="ARBA" id="ARBA00001917"/>
    </source>
</evidence>
<keyword evidence="3 11" id="KW-0285">Flavoprotein</keyword>
<dbReference type="GO" id="GO:0004452">
    <property type="term" value="F:isopentenyl-diphosphate delta-isomerase activity"/>
    <property type="evidence" value="ECO:0007669"/>
    <property type="project" value="UniProtKB-UniRule"/>
</dbReference>
<proteinExistence type="inferred from homology"/>
<feature type="region of interest" description="Disordered" evidence="12">
    <location>
        <begin position="1"/>
        <end position="35"/>
    </location>
</feature>
<feature type="compositionally biased region" description="Gly residues" evidence="12">
    <location>
        <begin position="1"/>
        <end position="14"/>
    </location>
</feature>
<keyword evidence="7 11" id="KW-0521">NADP</keyword>
<dbReference type="GO" id="GO:0016491">
    <property type="term" value="F:oxidoreductase activity"/>
    <property type="evidence" value="ECO:0007669"/>
    <property type="project" value="InterPro"/>
</dbReference>
<comment type="cofactor">
    <cofactor evidence="11">
        <name>Mg(2+)</name>
        <dbReference type="ChEBI" id="CHEBI:18420"/>
    </cofactor>
</comment>
<dbReference type="AlphaFoldDB" id="A0A5C5B929"/>
<gene>
    <name evidence="11" type="primary">fni</name>
    <name evidence="14" type="ORF">FH969_12495</name>
</gene>
<evidence type="ECO:0000313" key="15">
    <source>
        <dbReference type="Proteomes" id="UP000313849"/>
    </source>
</evidence>
<feature type="binding site" evidence="11">
    <location>
        <position position="241"/>
    </location>
    <ligand>
        <name>FMN</name>
        <dbReference type="ChEBI" id="CHEBI:58210"/>
    </ligand>
</feature>
<dbReference type="OrthoDB" id="9795032at2"/>
<evidence type="ECO:0000259" key="13">
    <source>
        <dbReference type="Pfam" id="PF01070"/>
    </source>
</evidence>
<evidence type="ECO:0000256" key="4">
    <source>
        <dbReference type="ARBA" id="ARBA00022643"/>
    </source>
</evidence>
<protein>
    <recommendedName>
        <fullName evidence="11">Isopentenyl-diphosphate delta-isomerase</fullName>
        <shortName evidence="11">IPP isomerase</shortName>
        <ecNumber evidence="11">5.3.3.2</ecNumber>
    </recommendedName>
    <alternativeName>
        <fullName evidence="11">Isopentenyl diphosphate:dimethylallyl diphosphate isomerase</fullName>
    </alternativeName>
    <alternativeName>
        <fullName evidence="11">Isopentenyl pyrophosphate isomerase</fullName>
    </alternativeName>
    <alternativeName>
        <fullName evidence="11">Type 2 isopentenyl diphosphate isomerase</fullName>
        <shortName evidence="11">IDI-2</shortName>
    </alternativeName>
</protein>
<accession>A0A5C5B929</accession>
<comment type="subcellular location">
    <subcellularLocation>
        <location evidence="11">Cytoplasm</location>
    </subcellularLocation>
</comment>
<keyword evidence="5 11" id="KW-0479">Metal-binding</keyword>
<evidence type="ECO:0000256" key="11">
    <source>
        <dbReference type="HAMAP-Rule" id="MF_00354"/>
    </source>
</evidence>
<evidence type="ECO:0000256" key="3">
    <source>
        <dbReference type="ARBA" id="ARBA00022630"/>
    </source>
</evidence>
<evidence type="ECO:0000313" key="14">
    <source>
        <dbReference type="EMBL" id="TNU73211.1"/>
    </source>
</evidence>
<feature type="binding site" evidence="11">
    <location>
        <position position="211"/>
    </location>
    <ligand>
        <name>FMN</name>
        <dbReference type="ChEBI" id="CHEBI:58210"/>
    </ligand>
</feature>
<comment type="subunit">
    <text evidence="10 11">Homooctamer. Dimer of tetramers.</text>
</comment>
<feature type="binding site" evidence="11">
    <location>
        <begin position="35"/>
        <end position="36"/>
    </location>
    <ligand>
        <name>substrate</name>
    </ligand>
</feature>
<dbReference type="InterPro" id="IPR011179">
    <property type="entry name" value="IPdP_isomerase"/>
</dbReference>
<dbReference type="PANTHER" id="PTHR43665:SF1">
    <property type="entry name" value="ISOPENTENYL-DIPHOSPHATE DELTA-ISOMERASE"/>
    <property type="match status" value="1"/>
</dbReference>
<dbReference type="HAMAP" id="MF_00354">
    <property type="entry name" value="Idi_2"/>
    <property type="match status" value="1"/>
</dbReference>
<evidence type="ECO:0000256" key="5">
    <source>
        <dbReference type="ARBA" id="ARBA00022723"/>
    </source>
</evidence>
<comment type="caution">
    <text evidence="14">The sequence shown here is derived from an EMBL/GenBank/DDBJ whole genome shotgun (WGS) entry which is preliminary data.</text>
</comment>
<dbReference type="GO" id="GO:0005737">
    <property type="term" value="C:cytoplasm"/>
    <property type="evidence" value="ECO:0007669"/>
    <property type="project" value="UniProtKB-SubCell"/>
</dbReference>
<evidence type="ECO:0000256" key="7">
    <source>
        <dbReference type="ARBA" id="ARBA00022857"/>
    </source>
</evidence>
<evidence type="ECO:0000256" key="9">
    <source>
        <dbReference type="ARBA" id="ARBA00023235"/>
    </source>
</evidence>
<feature type="binding site" evidence="11">
    <location>
        <position position="149"/>
    </location>
    <ligand>
        <name>FMN</name>
        <dbReference type="ChEBI" id="CHEBI:58210"/>
    </ligand>
</feature>
<dbReference type="GO" id="GO:0070402">
    <property type="term" value="F:NADPH binding"/>
    <property type="evidence" value="ECO:0007669"/>
    <property type="project" value="UniProtKB-UniRule"/>
</dbReference>
<feature type="binding site" evidence="11">
    <location>
        <begin position="348"/>
        <end position="349"/>
    </location>
    <ligand>
        <name>FMN</name>
        <dbReference type="ChEBI" id="CHEBI:58210"/>
    </ligand>
</feature>
<sequence length="423" mass="42407">MTQPHGPGGSGASGDAGTASGLGAPSGALSETARRKDDHLRLAMAQHTPDRPRDYDHVTFVHHALAGGASDAVSLASPAFGWPVPLYVSGMTGGTEQATRVNRGLGVLGRETGLPVAVGSMGIVLREPETAASFTVVREENPDGFVLANTNANVTGAQAAHLVDVLGADALQVHLNAPQEIAMPEGDRDFSRWADAVAEIVAAAGVPVVVKEVGAGLSRGTIAVLRDLGVAAVDVAGRGGTDFGAIESARRPEGERAYLAGWGQSAVTSLLEAAGLDGVGRASSGLASGVAGVAGVAGSAGSAGSAGVAGSAGSAGSAAVALLASGGVRHALDVVRALALGADAVGVAGTFLHTLLEDGPDALVALVQRWLSEIRDLMALLGADDVPALRRTDVLLSGPVREYAELRGLDVTAYARRSDWSQV</sequence>
<dbReference type="GO" id="GO:0008299">
    <property type="term" value="P:isoprenoid biosynthetic process"/>
    <property type="evidence" value="ECO:0007669"/>
    <property type="project" value="UniProtKB-UniRule"/>
</dbReference>
<keyword evidence="4 11" id="KW-0288">FMN</keyword>
<feature type="binding site" evidence="11">
    <location>
        <position position="179"/>
    </location>
    <ligand>
        <name>substrate</name>
    </ligand>
</feature>
<feature type="domain" description="FMN-dependent dehydrogenase" evidence="13">
    <location>
        <begin position="319"/>
        <end position="392"/>
    </location>
</feature>
<evidence type="ECO:0000256" key="10">
    <source>
        <dbReference type="ARBA" id="ARBA00025810"/>
    </source>
</evidence>
<evidence type="ECO:0000256" key="8">
    <source>
        <dbReference type="ARBA" id="ARBA00023229"/>
    </source>
</evidence>
<dbReference type="Gene3D" id="3.20.20.70">
    <property type="entry name" value="Aldolase class I"/>
    <property type="match status" value="1"/>
</dbReference>
<dbReference type="Proteomes" id="UP000313849">
    <property type="component" value="Unassembled WGS sequence"/>
</dbReference>